<evidence type="ECO:0000313" key="2">
    <source>
        <dbReference type="Proteomes" id="UP001499951"/>
    </source>
</evidence>
<dbReference type="Pfam" id="PF06108">
    <property type="entry name" value="DUF952"/>
    <property type="match status" value="1"/>
</dbReference>
<dbReference type="Proteomes" id="UP001499951">
    <property type="component" value="Unassembled WGS sequence"/>
</dbReference>
<name>A0ABN1E5K5_9PROT</name>
<evidence type="ECO:0000313" key="1">
    <source>
        <dbReference type="EMBL" id="GAA0559566.1"/>
    </source>
</evidence>
<dbReference type="SUPFAM" id="SSF56399">
    <property type="entry name" value="ADP-ribosylation"/>
    <property type="match status" value="1"/>
</dbReference>
<comment type="caution">
    <text evidence="1">The sequence shown here is derived from an EMBL/GenBank/DDBJ whole genome shotgun (WGS) entry which is preliminary data.</text>
</comment>
<dbReference type="RefSeq" id="WP_208393705.1">
    <property type="nucleotide sequence ID" value="NZ_BAAADD010000001.1"/>
</dbReference>
<dbReference type="PANTHER" id="PTHR34129:SF1">
    <property type="entry name" value="DUF952 DOMAIN-CONTAINING PROTEIN"/>
    <property type="match status" value="1"/>
</dbReference>
<dbReference type="EMBL" id="BAAADD010000001">
    <property type="protein sequence ID" value="GAA0559566.1"/>
    <property type="molecule type" value="Genomic_DNA"/>
</dbReference>
<accession>A0ABN1E5K5</accession>
<dbReference type="PANTHER" id="PTHR34129">
    <property type="entry name" value="BLR1139 PROTEIN"/>
    <property type="match status" value="1"/>
</dbReference>
<sequence>MIYKICDKDEWEAAAMTGIYPGSANDAKDGFIHFSNAAQVPGTLARFYADADNLVLAAVDDSKLGAALIWERSGDHGLFPHLYGPLPMANVVWVKPLIRGADGVFVLPPEMGK</sequence>
<dbReference type="InterPro" id="IPR009297">
    <property type="entry name" value="DUF952"/>
</dbReference>
<dbReference type="Gene3D" id="3.20.170.20">
    <property type="entry name" value="Protein of unknown function DUF952"/>
    <property type="match status" value="1"/>
</dbReference>
<protein>
    <submittedName>
        <fullName evidence="1">DUF952 domain-containing protein</fullName>
    </submittedName>
</protein>
<organism evidence="1 2">
    <name type="scientific">Rhizomicrobium electricum</name>
    <dbReference type="NCBI Taxonomy" id="480070"/>
    <lineage>
        <taxon>Bacteria</taxon>
        <taxon>Pseudomonadati</taxon>
        <taxon>Pseudomonadota</taxon>
        <taxon>Alphaproteobacteria</taxon>
        <taxon>Micropepsales</taxon>
        <taxon>Micropepsaceae</taxon>
        <taxon>Rhizomicrobium</taxon>
    </lineage>
</organism>
<reference evidence="1 2" key="1">
    <citation type="journal article" date="2019" name="Int. J. Syst. Evol. Microbiol.">
        <title>The Global Catalogue of Microorganisms (GCM) 10K type strain sequencing project: providing services to taxonomists for standard genome sequencing and annotation.</title>
        <authorList>
            <consortium name="The Broad Institute Genomics Platform"/>
            <consortium name="The Broad Institute Genome Sequencing Center for Infectious Disease"/>
            <person name="Wu L."/>
            <person name="Ma J."/>
        </authorList>
    </citation>
    <scope>NUCLEOTIDE SEQUENCE [LARGE SCALE GENOMIC DNA]</scope>
    <source>
        <strain evidence="1 2">JCM 15089</strain>
    </source>
</reference>
<gene>
    <name evidence="1" type="ORF">GCM10008942_05060</name>
</gene>
<proteinExistence type="predicted"/>
<keyword evidence="2" id="KW-1185">Reference proteome</keyword>